<dbReference type="Proteomes" id="UP000036923">
    <property type="component" value="Unassembled WGS sequence"/>
</dbReference>
<organism evidence="2 3">
    <name type="scientific">Pseudobacteroides cellulosolvens ATCC 35603 = DSM 2933</name>
    <dbReference type="NCBI Taxonomy" id="398512"/>
    <lineage>
        <taxon>Bacteria</taxon>
        <taxon>Bacillati</taxon>
        <taxon>Bacillota</taxon>
        <taxon>Clostridia</taxon>
        <taxon>Eubacteriales</taxon>
        <taxon>Oscillospiraceae</taxon>
        <taxon>Pseudobacteroides</taxon>
    </lineage>
</organism>
<evidence type="ECO:0000313" key="2">
    <source>
        <dbReference type="EMBL" id="KNY29693.1"/>
    </source>
</evidence>
<accession>A0A0L6JV56</accession>
<dbReference type="EMBL" id="LGTC01000001">
    <property type="protein sequence ID" value="KNY29693.1"/>
    <property type="molecule type" value="Genomic_DNA"/>
</dbReference>
<gene>
    <name evidence="2" type="ORF">Bccel_4967</name>
</gene>
<evidence type="ECO:0000256" key="1">
    <source>
        <dbReference type="SAM" id="MobiDB-lite"/>
    </source>
</evidence>
<feature type="compositionally biased region" description="Polar residues" evidence="1">
    <location>
        <begin position="46"/>
        <end position="58"/>
    </location>
</feature>
<dbReference type="eggNOG" id="ENOG5033WFC">
    <property type="taxonomic scope" value="Bacteria"/>
</dbReference>
<comment type="caution">
    <text evidence="2">The sequence shown here is derived from an EMBL/GenBank/DDBJ whole genome shotgun (WGS) entry which is preliminary data.</text>
</comment>
<sequence>MDIGAILKVWEEMLYEKVFLLLLLTAQVFSFAACSNNEIKGEKGTDASNTDKPASNVTPYEKKEGTSTEPSNTIKESIQNNANASDTNQQSSLLDAEDINLLSKLEGKWYDLRDKESVRLYGVKSFISVTKVKNDYIVSRNFPDTGVGIKITEVIKDGQNKYTLKSTGDNTGSPMEFKLDLSSDYKSMTATININKEYFDKEVKFVKYSSELAKSIELQRLSGKYLDINDKIYSFREEGRALWSGKKSFRFSILKNDEGSKPFIVAYGADRKEIARYSYYLLGQKLLIKDAKNDKVVLDLRRADSSDNLEQKAIDLVARKFNAVIDSKNDWFMPVYKSSLGQIYLSCTGTDKKGRYKVILSIDVFPDGSQNVNGLGSREFYVDVESQKIIEYTTKVDIN</sequence>
<reference evidence="3" key="1">
    <citation type="submission" date="2015-07" db="EMBL/GenBank/DDBJ databases">
        <title>Near-Complete Genome Sequence of the Cellulolytic Bacterium Bacteroides (Pseudobacteroides) cellulosolvens ATCC 35603.</title>
        <authorList>
            <person name="Dassa B."/>
            <person name="Utturkar S.M."/>
            <person name="Klingeman D.M."/>
            <person name="Hurt R.A."/>
            <person name="Keller M."/>
            <person name="Xu J."/>
            <person name="Reddy Y.H.K."/>
            <person name="Borovok I."/>
            <person name="Grinberg I.R."/>
            <person name="Lamed R."/>
            <person name="Zhivin O."/>
            <person name="Bayer E.A."/>
            <person name="Brown S.D."/>
        </authorList>
    </citation>
    <scope>NUCLEOTIDE SEQUENCE [LARGE SCALE GENOMIC DNA]</scope>
    <source>
        <strain evidence="3">DSM 2933</strain>
    </source>
</reference>
<feature type="region of interest" description="Disordered" evidence="1">
    <location>
        <begin position="40"/>
        <end position="73"/>
    </location>
</feature>
<keyword evidence="3" id="KW-1185">Reference proteome</keyword>
<protein>
    <submittedName>
        <fullName evidence="2">Uncharacterized protein</fullName>
    </submittedName>
</protein>
<proteinExistence type="predicted"/>
<dbReference type="AlphaFoldDB" id="A0A0L6JV56"/>
<evidence type="ECO:0000313" key="3">
    <source>
        <dbReference type="Proteomes" id="UP000036923"/>
    </source>
</evidence>
<name>A0A0L6JV56_9FIRM</name>